<feature type="transmembrane region" description="Helical" evidence="1">
    <location>
        <begin position="62"/>
        <end position="86"/>
    </location>
</feature>
<protein>
    <submittedName>
        <fullName evidence="2">Uncharacterized protein</fullName>
    </submittedName>
</protein>
<dbReference type="RefSeq" id="WP_195128433.1">
    <property type="nucleotide sequence ID" value="NZ_JADLQX010000003.1"/>
</dbReference>
<comment type="caution">
    <text evidence="2">The sequence shown here is derived from an EMBL/GenBank/DDBJ whole genome shotgun (WGS) entry which is preliminary data.</text>
</comment>
<feature type="transmembrane region" description="Helical" evidence="1">
    <location>
        <begin position="20"/>
        <end position="41"/>
    </location>
</feature>
<dbReference type="Proteomes" id="UP000702209">
    <property type="component" value="Unassembled WGS sequence"/>
</dbReference>
<name>A0ABS0CLI8_9NOCA</name>
<evidence type="ECO:0000313" key="3">
    <source>
        <dbReference type="Proteomes" id="UP000702209"/>
    </source>
</evidence>
<keyword evidence="1" id="KW-0812">Transmembrane</keyword>
<keyword evidence="1" id="KW-0472">Membrane</keyword>
<keyword evidence="1" id="KW-1133">Transmembrane helix</keyword>
<dbReference type="EMBL" id="JADLQX010000003">
    <property type="protein sequence ID" value="MBF6297080.1"/>
    <property type="molecule type" value="Genomic_DNA"/>
</dbReference>
<accession>A0ABS0CLI8</accession>
<evidence type="ECO:0000313" key="2">
    <source>
        <dbReference type="EMBL" id="MBF6297080.1"/>
    </source>
</evidence>
<gene>
    <name evidence="2" type="ORF">IU459_05920</name>
</gene>
<evidence type="ECO:0000256" key="1">
    <source>
        <dbReference type="SAM" id="Phobius"/>
    </source>
</evidence>
<proteinExistence type="predicted"/>
<sequence length="244" mass="25506">MTHARHSAVLAAAPLHTGPLFGAVTVTVLAAGVIVLAMIAGNRRPQPPFDTGHRYGMRTSDIPFLVGAAAGVVALLGGIACLVLIAPVATDDTAAEAPDPLAATRPGDCVAIPAPHASGGVPATVLPARCDTLPANFRVLQTGSCSDPRVEREHRPTGRAGREQANLCLAPDWQAGVCYDVTDWHLPRKVDCARVGKKIIRVTAVLPYTTGADTCPRDTDGSNAVGWPNRGITLCMRGFDRPDE</sequence>
<keyword evidence="3" id="KW-1185">Reference proteome</keyword>
<reference evidence="2 3" key="1">
    <citation type="submission" date="2020-10" db="EMBL/GenBank/DDBJ databases">
        <title>Identification of Nocardia species via Next-generation sequencing and recognition of intraspecies genetic diversity.</title>
        <authorList>
            <person name="Li P."/>
            <person name="Li P."/>
            <person name="Lu B."/>
        </authorList>
    </citation>
    <scope>NUCLEOTIDE SEQUENCE [LARGE SCALE GENOMIC DNA]</scope>
    <source>
        <strain evidence="2 3">BJ06-0157</strain>
    </source>
</reference>
<organism evidence="2 3">
    <name type="scientific">Nocardia amamiensis</name>
    <dbReference type="NCBI Taxonomy" id="404578"/>
    <lineage>
        <taxon>Bacteria</taxon>
        <taxon>Bacillati</taxon>
        <taxon>Actinomycetota</taxon>
        <taxon>Actinomycetes</taxon>
        <taxon>Mycobacteriales</taxon>
        <taxon>Nocardiaceae</taxon>
        <taxon>Nocardia</taxon>
    </lineage>
</organism>